<evidence type="ECO:0000313" key="18">
    <source>
        <dbReference type="Proteomes" id="UP000807342"/>
    </source>
</evidence>
<dbReference type="PANTHER" id="PTHR32361:SF9">
    <property type="entry name" value="FERRIC REDUCTASE TRANSMEMBRANE COMPONENT 3-RELATED"/>
    <property type="match status" value="1"/>
</dbReference>
<dbReference type="SFLD" id="SFLDG01168">
    <property type="entry name" value="Ferric_reductase_subgroup_(FRE"/>
    <property type="match status" value="1"/>
</dbReference>
<feature type="transmembrane region" description="Helical" evidence="15">
    <location>
        <begin position="260"/>
        <end position="282"/>
    </location>
</feature>
<feature type="region of interest" description="Disordered" evidence="14">
    <location>
        <begin position="538"/>
        <end position="558"/>
    </location>
</feature>
<protein>
    <recommendedName>
        <fullName evidence="3">ferric-chelate reductase (NADPH)</fullName>
        <ecNumber evidence="3">1.16.1.9</ecNumber>
    </recommendedName>
</protein>
<comment type="catalytic activity">
    <reaction evidence="13">
        <text>2 a Fe(II)-siderophore + NADP(+) + H(+) = 2 a Fe(III)-siderophore + NADPH</text>
        <dbReference type="Rhea" id="RHEA:28795"/>
        <dbReference type="Rhea" id="RHEA-COMP:11342"/>
        <dbReference type="Rhea" id="RHEA-COMP:11344"/>
        <dbReference type="ChEBI" id="CHEBI:15378"/>
        <dbReference type="ChEBI" id="CHEBI:29033"/>
        <dbReference type="ChEBI" id="CHEBI:29034"/>
        <dbReference type="ChEBI" id="CHEBI:57783"/>
        <dbReference type="ChEBI" id="CHEBI:58349"/>
        <dbReference type="EC" id="1.16.1.9"/>
    </reaction>
</comment>
<dbReference type="Pfam" id="PF08022">
    <property type="entry name" value="FAD_binding_8"/>
    <property type="match status" value="1"/>
</dbReference>
<dbReference type="PROSITE" id="PS51384">
    <property type="entry name" value="FAD_FR"/>
    <property type="match status" value="1"/>
</dbReference>
<evidence type="ECO:0000256" key="3">
    <source>
        <dbReference type="ARBA" id="ARBA00012668"/>
    </source>
</evidence>
<accession>A0A9P5XIP3</accession>
<evidence type="ECO:0000256" key="11">
    <source>
        <dbReference type="ARBA" id="ARBA00023136"/>
    </source>
</evidence>
<dbReference type="Pfam" id="PF08030">
    <property type="entry name" value="NAD_binding_6"/>
    <property type="match status" value="1"/>
</dbReference>
<dbReference type="InterPro" id="IPR051410">
    <property type="entry name" value="Ferric/Cupric_Reductase"/>
</dbReference>
<gene>
    <name evidence="17" type="ORF">P691DRAFT_337963</name>
</gene>
<dbReference type="CDD" id="cd06186">
    <property type="entry name" value="NOX_Duox_like_FAD_NADP"/>
    <property type="match status" value="1"/>
</dbReference>
<dbReference type="OrthoDB" id="4494341at2759"/>
<evidence type="ECO:0000256" key="15">
    <source>
        <dbReference type="SAM" id="Phobius"/>
    </source>
</evidence>
<dbReference type="EC" id="1.16.1.9" evidence="3"/>
<dbReference type="Gene3D" id="3.40.50.80">
    <property type="entry name" value="Nucleotide-binding domain of ferredoxin-NADP reductase (FNR) module"/>
    <property type="match status" value="1"/>
</dbReference>
<keyword evidence="11 15" id="KW-0472">Membrane</keyword>
<evidence type="ECO:0000256" key="8">
    <source>
        <dbReference type="ARBA" id="ARBA00022989"/>
    </source>
</evidence>
<evidence type="ECO:0000256" key="1">
    <source>
        <dbReference type="ARBA" id="ARBA00004651"/>
    </source>
</evidence>
<dbReference type="GO" id="GO:0006826">
    <property type="term" value="P:iron ion transport"/>
    <property type="evidence" value="ECO:0007669"/>
    <property type="project" value="TreeGrafter"/>
</dbReference>
<evidence type="ECO:0000256" key="7">
    <source>
        <dbReference type="ARBA" id="ARBA00022982"/>
    </source>
</evidence>
<dbReference type="Proteomes" id="UP000807342">
    <property type="component" value="Unassembled WGS sequence"/>
</dbReference>
<keyword evidence="7" id="KW-0249">Electron transport</keyword>
<comment type="subcellular location">
    <subcellularLocation>
        <location evidence="1">Cell membrane</location>
        <topology evidence="1">Multi-pass membrane protein</topology>
    </subcellularLocation>
</comment>
<keyword evidence="6 15" id="KW-0812">Transmembrane</keyword>
<keyword evidence="9" id="KW-0560">Oxidoreductase</keyword>
<feature type="transmembrane region" description="Helical" evidence="15">
    <location>
        <begin position="131"/>
        <end position="151"/>
    </location>
</feature>
<evidence type="ECO:0000313" key="17">
    <source>
        <dbReference type="EMBL" id="KAF9451639.1"/>
    </source>
</evidence>
<feature type="transmembrane region" description="Helical" evidence="15">
    <location>
        <begin position="234"/>
        <end position="253"/>
    </location>
</feature>
<comment type="similarity">
    <text evidence="2">Belongs to the ferric reductase (FRE) family.</text>
</comment>
<dbReference type="GO" id="GO:0006879">
    <property type="term" value="P:intracellular iron ion homeostasis"/>
    <property type="evidence" value="ECO:0007669"/>
    <property type="project" value="TreeGrafter"/>
</dbReference>
<dbReference type="InterPro" id="IPR017938">
    <property type="entry name" value="Riboflavin_synthase-like_b-brl"/>
</dbReference>
<dbReference type="SUPFAM" id="SSF52343">
    <property type="entry name" value="Ferredoxin reductase-like, C-terminal NADP-linked domain"/>
    <property type="match status" value="1"/>
</dbReference>
<dbReference type="InterPro" id="IPR017927">
    <property type="entry name" value="FAD-bd_FR_type"/>
</dbReference>
<evidence type="ECO:0000256" key="5">
    <source>
        <dbReference type="ARBA" id="ARBA00022475"/>
    </source>
</evidence>
<feature type="domain" description="FAD-binding FR-type" evidence="16">
    <location>
        <begin position="319"/>
        <end position="434"/>
    </location>
</feature>
<dbReference type="InterPro" id="IPR013121">
    <property type="entry name" value="Fe_red_NAD-bd_6"/>
</dbReference>
<name>A0A9P5XIP3_9AGAR</name>
<dbReference type="Pfam" id="PF01794">
    <property type="entry name" value="Ferric_reduct"/>
    <property type="match status" value="1"/>
</dbReference>
<organism evidence="17 18">
    <name type="scientific">Macrolepiota fuliginosa MF-IS2</name>
    <dbReference type="NCBI Taxonomy" id="1400762"/>
    <lineage>
        <taxon>Eukaryota</taxon>
        <taxon>Fungi</taxon>
        <taxon>Dikarya</taxon>
        <taxon>Basidiomycota</taxon>
        <taxon>Agaricomycotina</taxon>
        <taxon>Agaricomycetes</taxon>
        <taxon>Agaricomycetidae</taxon>
        <taxon>Agaricales</taxon>
        <taxon>Agaricineae</taxon>
        <taxon>Agaricaceae</taxon>
        <taxon>Macrolepiota</taxon>
    </lineage>
</organism>
<dbReference type="InterPro" id="IPR039261">
    <property type="entry name" value="FNR_nucleotide-bd"/>
</dbReference>
<keyword evidence="8 15" id="KW-1133">Transmembrane helix</keyword>
<evidence type="ECO:0000259" key="16">
    <source>
        <dbReference type="PROSITE" id="PS51384"/>
    </source>
</evidence>
<comment type="caution">
    <text evidence="17">The sequence shown here is derived from an EMBL/GenBank/DDBJ whole genome shotgun (WGS) entry which is preliminary data.</text>
</comment>
<keyword evidence="5" id="KW-1003">Cell membrane</keyword>
<feature type="compositionally biased region" description="Low complexity" evidence="14">
    <location>
        <begin position="543"/>
        <end position="558"/>
    </location>
</feature>
<dbReference type="AlphaFoldDB" id="A0A9P5XIP3"/>
<dbReference type="EMBL" id="MU151082">
    <property type="protein sequence ID" value="KAF9451639.1"/>
    <property type="molecule type" value="Genomic_DNA"/>
</dbReference>
<proteinExistence type="inferred from homology"/>
<keyword evidence="4" id="KW-0813">Transport</keyword>
<evidence type="ECO:0000256" key="6">
    <source>
        <dbReference type="ARBA" id="ARBA00022692"/>
    </source>
</evidence>
<feature type="transmembrane region" description="Helical" evidence="15">
    <location>
        <begin position="45"/>
        <end position="70"/>
    </location>
</feature>
<dbReference type="GO" id="GO:0015677">
    <property type="term" value="P:copper ion import"/>
    <property type="evidence" value="ECO:0007669"/>
    <property type="project" value="TreeGrafter"/>
</dbReference>
<keyword evidence="10" id="KW-0406">Ion transport</keyword>
<evidence type="ECO:0000256" key="4">
    <source>
        <dbReference type="ARBA" id="ARBA00022448"/>
    </source>
</evidence>
<dbReference type="GO" id="GO:0052851">
    <property type="term" value="F:ferric-chelate reductase (NADPH) activity"/>
    <property type="evidence" value="ECO:0007669"/>
    <property type="project" value="UniProtKB-EC"/>
</dbReference>
<keyword evidence="12" id="KW-0325">Glycoprotein</keyword>
<dbReference type="SFLD" id="SFLDS00052">
    <property type="entry name" value="Ferric_Reductase_Domain"/>
    <property type="match status" value="1"/>
</dbReference>
<evidence type="ECO:0000256" key="12">
    <source>
        <dbReference type="ARBA" id="ARBA00023180"/>
    </source>
</evidence>
<dbReference type="Gene3D" id="2.40.30.10">
    <property type="entry name" value="Translation factors"/>
    <property type="match status" value="1"/>
</dbReference>
<keyword evidence="18" id="KW-1185">Reference proteome</keyword>
<feature type="transmembrane region" description="Helical" evidence="15">
    <location>
        <begin position="101"/>
        <end position="122"/>
    </location>
</feature>
<evidence type="ECO:0000256" key="2">
    <source>
        <dbReference type="ARBA" id="ARBA00006278"/>
    </source>
</evidence>
<reference evidence="17" key="1">
    <citation type="submission" date="2020-11" db="EMBL/GenBank/DDBJ databases">
        <authorList>
            <consortium name="DOE Joint Genome Institute"/>
            <person name="Ahrendt S."/>
            <person name="Riley R."/>
            <person name="Andreopoulos W."/>
            <person name="Labutti K."/>
            <person name="Pangilinan J."/>
            <person name="Ruiz-Duenas F.J."/>
            <person name="Barrasa J.M."/>
            <person name="Sanchez-Garcia M."/>
            <person name="Camarero S."/>
            <person name="Miyauchi S."/>
            <person name="Serrano A."/>
            <person name="Linde D."/>
            <person name="Babiker R."/>
            <person name="Drula E."/>
            <person name="Ayuso-Fernandez I."/>
            <person name="Pacheco R."/>
            <person name="Padilla G."/>
            <person name="Ferreira P."/>
            <person name="Barriuso J."/>
            <person name="Kellner H."/>
            <person name="Castanera R."/>
            <person name="Alfaro M."/>
            <person name="Ramirez L."/>
            <person name="Pisabarro A.G."/>
            <person name="Kuo A."/>
            <person name="Tritt A."/>
            <person name="Lipzen A."/>
            <person name="He G."/>
            <person name="Yan M."/>
            <person name="Ng V."/>
            <person name="Cullen D."/>
            <person name="Martin F."/>
            <person name="Rosso M.-N."/>
            <person name="Henrissat B."/>
            <person name="Hibbett D."/>
            <person name="Martinez A.T."/>
            <person name="Grigoriev I.V."/>
        </authorList>
    </citation>
    <scope>NUCLEOTIDE SEQUENCE</scope>
    <source>
        <strain evidence="17">MF-IS2</strain>
    </source>
</reference>
<evidence type="ECO:0000256" key="14">
    <source>
        <dbReference type="SAM" id="MobiDB-lite"/>
    </source>
</evidence>
<dbReference type="InterPro" id="IPR013112">
    <property type="entry name" value="FAD-bd_8"/>
</dbReference>
<evidence type="ECO:0000256" key="13">
    <source>
        <dbReference type="ARBA" id="ARBA00048483"/>
    </source>
</evidence>
<dbReference type="InterPro" id="IPR013130">
    <property type="entry name" value="Fe3_Rdtase_TM_dom"/>
</dbReference>
<evidence type="ECO:0000256" key="10">
    <source>
        <dbReference type="ARBA" id="ARBA00023065"/>
    </source>
</evidence>
<dbReference type="GO" id="GO:0005886">
    <property type="term" value="C:plasma membrane"/>
    <property type="evidence" value="ECO:0007669"/>
    <property type="project" value="UniProtKB-SubCell"/>
</dbReference>
<sequence length="634" mass="70620">MNKSLPVSIFSLQDTLRPAMSTLIKRASTSTAADRLVRDQKQRVAVIHLWIFLGCVLGLFTLINLLTYLLPRVWKRSSVAPLQRETSVDKEKPDSRPTYSFWSRFLAALAATYRIFAFRLLLPVGFGTHMLFSEMTFICAYMAALLMWLLIDTRDLTVMMYEDRAAHLATSQLPLIVALAGKNNIIAFLTGVSHEKLNVLHRAASRAVLVLLWIHGLTRLVSGLPEQFDFTHDWVLSGALGLGALTLAAILSLRPIRTAAFELFLVSHIVLILVFLIAGYYHAREQGMGDYIWPALMIWALDRFLRGLRIIWNNRLWAVGDSRYSLATIELVSNDTIRLTLARRFKWKAGQHAYITLPAVSRLPFEAHPFTIASIPDDPRAPGARGSGDNDIVFLIRGRSGMTARLRRLAARDDRTTITIPALVDGPYGCPPDLLKFTTNILIAGGSGISYTLPLLLNLIRAQHGIENSRSHGIKSEVRRVVFIWMIRDPEHLDWIYKTLSEALEASPSTLSVEPRIYVTGSKMPMVPVLPITSAAHPGTAASTSRTSSRCDSSPNSSVGEKFEVVEIEEKPELPSYSSLKLIHGRPSVRKLLHDEISASLGPVSVDGAYDFPEDEWVATSPALWCSVFLGFLR</sequence>
<evidence type="ECO:0000256" key="9">
    <source>
        <dbReference type="ARBA" id="ARBA00023002"/>
    </source>
</evidence>
<dbReference type="PANTHER" id="PTHR32361">
    <property type="entry name" value="FERRIC/CUPRIC REDUCTASE TRANSMEMBRANE COMPONENT"/>
    <property type="match status" value="1"/>
</dbReference>
<dbReference type="SUPFAM" id="SSF63380">
    <property type="entry name" value="Riboflavin synthase domain-like"/>
    <property type="match status" value="1"/>
</dbReference>